<evidence type="ECO:0000313" key="4">
    <source>
        <dbReference type="Proteomes" id="UP000594262"/>
    </source>
</evidence>
<dbReference type="Proteomes" id="UP000594262">
    <property type="component" value="Unplaced"/>
</dbReference>
<dbReference type="SMART" id="SM00256">
    <property type="entry name" value="FBOX"/>
    <property type="match status" value="1"/>
</dbReference>
<sequence length="779" mass="89471">MASALRNCDPELRNYLVDHHVPELFEALMCALTVNQPEDGRQFIIECILQLKEDPSMLQELQWDTFIDDDKKPLNHMMKATTMRFSLCYEDERYRPTYDMLRTAFQFYNQYLLRYYYGGLYAYWQYKKNKRIMLAEKLTSADRYYDLKICGRSFKAWLGWKRWEIDRQTTFVNSLTKIVNLSLKRLIFNQWSSISAESRKTREYFEKIERGELIDPTEINTEKKDHISELPKLLAIRIFMFLELPDLVACSKICRSWKEITQANILWSRIDLANSDKGLITGRAIGILLQKCRPFICHLNMRSCDFLSARTLTMIGDCKNLQDLNLSQCKAVCDDVIKDITVGCPSLLYINLSDTEISDASLRHISRNCNGLQYLNIARCVNITNRGLHYLSSGKGSQKLIYLDMSACDQITREGFRMLAKGCVRLDKLLLNEMHSLTDECIEALMQDCKNLRYLSILHSPLLTDASMRYIAFSRRIQCLKIESNSRMTDASIKLLVKNCSELRYLYFVDIQRATDMSLKALSQCRSLGVLNLADCVRVSDTGVRYIVEGLPGSKIRELNLTNCIRVSDVSLLRISQRCFSLMYANFSYCEHVTDAGIELIAVLPSLTSLDVSGCNITDTGVVALGNNSKIRDLMLSECCSVTDVGLQKLFPNIKGLENLDISHLNQLSDQTLKSLAFCCRRMRCLNVAGCPQLTDQGIQYLSGVCQFIERLDASACFKLTDRSLRFLRKGCVNIKLLMLLYCKNISKIAVTKYQYRIRGKIFHSSEETFVYLGNHVTS</sequence>
<protein>
    <recommendedName>
        <fullName evidence="2">F-box domain-containing protein</fullName>
    </recommendedName>
</protein>
<feature type="domain" description="F-box" evidence="2">
    <location>
        <begin position="224"/>
        <end position="270"/>
    </location>
</feature>
<dbReference type="PANTHER" id="PTHR13318">
    <property type="entry name" value="PARTNER OF PAIRED, ISOFORM B-RELATED"/>
    <property type="match status" value="1"/>
</dbReference>
<dbReference type="RefSeq" id="XP_066925757.1">
    <property type="nucleotide sequence ID" value="XM_067069656.1"/>
</dbReference>
<evidence type="ECO:0000259" key="2">
    <source>
        <dbReference type="PROSITE" id="PS50181"/>
    </source>
</evidence>
<dbReference type="InterPro" id="IPR032675">
    <property type="entry name" value="LRR_dom_sf"/>
</dbReference>
<evidence type="ECO:0000313" key="3">
    <source>
        <dbReference type="EnsemblMetazoa" id="CLYHEMP000202.1"/>
    </source>
</evidence>
<organism evidence="3 4">
    <name type="scientific">Clytia hemisphaerica</name>
    <dbReference type="NCBI Taxonomy" id="252671"/>
    <lineage>
        <taxon>Eukaryota</taxon>
        <taxon>Metazoa</taxon>
        <taxon>Cnidaria</taxon>
        <taxon>Hydrozoa</taxon>
        <taxon>Hydroidolina</taxon>
        <taxon>Leptothecata</taxon>
        <taxon>Obeliida</taxon>
        <taxon>Clytiidae</taxon>
        <taxon>Clytia</taxon>
    </lineage>
</organism>
<accession>A0A7M5UY68</accession>
<dbReference type="SUPFAM" id="SSF52047">
    <property type="entry name" value="RNI-like"/>
    <property type="match status" value="2"/>
</dbReference>
<dbReference type="EnsemblMetazoa" id="CLYHEMT000202.1">
    <property type="protein sequence ID" value="CLYHEMP000202.1"/>
    <property type="gene ID" value="CLYHEMG000202"/>
</dbReference>
<dbReference type="PANTHER" id="PTHR13318:SF190">
    <property type="entry name" value="PARTNER OF PAIRED, ISOFORM B"/>
    <property type="match status" value="1"/>
</dbReference>
<proteinExistence type="predicted"/>
<dbReference type="InterPro" id="IPR006553">
    <property type="entry name" value="Leu-rich_rpt_Cys-con_subtyp"/>
</dbReference>
<keyword evidence="1" id="KW-0833">Ubl conjugation pathway</keyword>
<dbReference type="PROSITE" id="PS50181">
    <property type="entry name" value="FBOX"/>
    <property type="match status" value="1"/>
</dbReference>
<dbReference type="Pfam" id="PF12937">
    <property type="entry name" value="F-box-like"/>
    <property type="match status" value="1"/>
</dbReference>
<dbReference type="GO" id="GO:0019005">
    <property type="term" value="C:SCF ubiquitin ligase complex"/>
    <property type="evidence" value="ECO:0007669"/>
    <property type="project" value="TreeGrafter"/>
</dbReference>
<evidence type="ECO:0000256" key="1">
    <source>
        <dbReference type="ARBA" id="ARBA00022786"/>
    </source>
</evidence>
<keyword evidence="4" id="KW-1185">Reference proteome</keyword>
<name>A0A7M5UY68_9CNID</name>
<reference evidence="3" key="1">
    <citation type="submission" date="2021-01" db="UniProtKB">
        <authorList>
            <consortium name="EnsemblMetazoa"/>
        </authorList>
    </citation>
    <scope>IDENTIFICATION</scope>
</reference>
<dbReference type="CDD" id="cd22977">
    <property type="entry name" value="DD_FBXL13"/>
    <property type="match status" value="1"/>
</dbReference>
<dbReference type="Gene3D" id="3.80.10.10">
    <property type="entry name" value="Ribonuclease Inhibitor"/>
    <property type="match status" value="3"/>
</dbReference>
<dbReference type="GeneID" id="136813127"/>
<dbReference type="SMART" id="SM00367">
    <property type="entry name" value="LRR_CC"/>
    <property type="match status" value="14"/>
</dbReference>
<dbReference type="InterPro" id="IPR001810">
    <property type="entry name" value="F-box_dom"/>
</dbReference>
<dbReference type="GO" id="GO:0031146">
    <property type="term" value="P:SCF-dependent proteasomal ubiquitin-dependent protein catabolic process"/>
    <property type="evidence" value="ECO:0007669"/>
    <property type="project" value="TreeGrafter"/>
</dbReference>
<dbReference type="InterPro" id="IPR057207">
    <property type="entry name" value="FBXL15_LRR"/>
</dbReference>
<dbReference type="InterPro" id="IPR036047">
    <property type="entry name" value="F-box-like_dom_sf"/>
</dbReference>
<dbReference type="AlphaFoldDB" id="A0A7M5UY68"/>
<dbReference type="SUPFAM" id="SSF81383">
    <property type="entry name" value="F-box domain"/>
    <property type="match status" value="1"/>
</dbReference>
<dbReference type="OrthoDB" id="61560at2759"/>
<dbReference type="Pfam" id="PF25372">
    <property type="entry name" value="DUF7885"/>
    <property type="match status" value="2"/>
</dbReference>